<evidence type="ECO:0000256" key="1">
    <source>
        <dbReference type="SAM" id="MobiDB-lite"/>
    </source>
</evidence>
<proteinExistence type="predicted"/>
<evidence type="ECO:0000313" key="2">
    <source>
        <dbReference type="EMBL" id="GLK78004.1"/>
    </source>
</evidence>
<dbReference type="Proteomes" id="UP001143364">
    <property type="component" value="Unassembled WGS sequence"/>
</dbReference>
<keyword evidence="3" id="KW-1185">Reference proteome</keyword>
<dbReference type="EMBL" id="BSFK01000016">
    <property type="protein sequence ID" value="GLK78004.1"/>
    <property type="molecule type" value="Genomic_DNA"/>
</dbReference>
<name>A0A9W6JLP5_9HYPH</name>
<evidence type="ECO:0000313" key="3">
    <source>
        <dbReference type="Proteomes" id="UP001143364"/>
    </source>
</evidence>
<comment type="caution">
    <text evidence="2">The sequence shown here is derived from an EMBL/GenBank/DDBJ whole genome shotgun (WGS) entry which is preliminary data.</text>
</comment>
<accession>A0A9W6JLP5</accession>
<reference evidence="2" key="2">
    <citation type="submission" date="2023-01" db="EMBL/GenBank/DDBJ databases">
        <authorList>
            <person name="Sun Q."/>
            <person name="Evtushenko L."/>
        </authorList>
    </citation>
    <scope>NUCLEOTIDE SEQUENCE</scope>
    <source>
        <strain evidence="2">VKM B-2555</strain>
    </source>
</reference>
<reference evidence="2" key="1">
    <citation type="journal article" date="2014" name="Int. J. Syst. Evol. Microbiol.">
        <title>Complete genome sequence of Corynebacterium casei LMG S-19264T (=DSM 44701T), isolated from a smear-ripened cheese.</title>
        <authorList>
            <consortium name="US DOE Joint Genome Institute (JGI-PGF)"/>
            <person name="Walter F."/>
            <person name="Albersmeier A."/>
            <person name="Kalinowski J."/>
            <person name="Ruckert C."/>
        </authorList>
    </citation>
    <scope>NUCLEOTIDE SEQUENCE</scope>
    <source>
        <strain evidence="2">VKM B-2555</strain>
    </source>
</reference>
<organism evidence="2 3">
    <name type="scientific">Methylopila jiangsuensis</name>
    <dbReference type="NCBI Taxonomy" id="586230"/>
    <lineage>
        <taxon>Bacteria</taxon>
        <taxon>Pseudomonadati</taxon>
        <taxon>Pseudomonadota</taxon>
        <taxon>Alphaproteobacteria</taxon>
        <taxon>Hyphomicrobiales</taxon>
        <taxon>Methylopilaceae</taxon>
        <taxon>Methylopila</taxon>
    </lineage>
</organism>
<feature type="region of interest" description="Disordered" evidence="1">
    <location>
        <begin position="1"/>
        <end position="33"/>
    </location>
</feature>
<protein>
    <submittedName>
        <fullName evidence="2">Uncharacterized protein</fullName>
    </submittedName>
</protein>
<dbReference type="AlphaFoldDB" id="A0A9W6JLP5"/>
<gene>
    <name evidence="2" type="ORF">GCM10008171_32580</name>
</gene>
<sequence>MRLRREQPKQHLGRAGRGLTIFQPRHAGPVEPQPFGELPLGQIEALTQRANVDGRVAHAQNVRYAQRQVKAKRTLAACKMHI</sequence>